<proteinExistence type="predicted"/>
<dbReference type="AlphaFoldDB" id="A0AAW4VZZ2"/>
<dbReference type="InterPro" id="IPR059222">
    <property type="entry name" value="NGO0469-like"/>
</dbReference>
<dbReference type="Proteomes" id="UP001298753">
    <property type="component" value="Unassembled WGS sequence"/>
</dbReference>
<organism evidence="2 3">
    <name type="scientific">Agathobaculum butyriciproducens</name>
    <dbReference type="NCBI Taxonomy" id="1628085"/>
    <lineage>
        <taxon>Bacteria</taxon>
        <taxon>Bacillati</taxon>
        <taxon>Bacillota</taxon>
        <taxon>Clostridia</taxon>
        <taxon>Eubacteriales</taxon>
        <taxon>Butyricicoccaceae</taxon>
        <taxon>Agathobaculum</taxon>
    </lineage>
</organism>
<gene>
    <name evidence="2" type="ORF">LKD22_06035</name>
</gene>
<dbReference type="NCBIfam" id="NF046043">
    <property type="entry name" value="rep_init_NGO0469"/>
    <property type="match status" value="1"/>
</dbReference>
<sequence length="191" mass="21720">MKLKDIMKPSAPPLDEKTYLAVVVGVYEVGQHYNEKYHNTGHKLIFQFDIPSVKDADGKPRQLSKWLTVGRKKGCAFLEFLGGLDNKSYTAEDILDIDPANYLGRACQVRVTINKETQRNNIENVMSLPDGIPAPQTDTPHQWYSVEEDGFSGEKWDALPDWVRDACMKSEQYQQEATEQPLDMPKEDCPI</sequence>
<protein>
    <recommendedName>
        <fullName evidence="4">DUF669 domain-containing protein</fullName>
    </recommendedName>
</protein>
<dbReference type="RefSeq" id="WP_227600546.1">
    <property type="nucleotide sequence ID" value="NZ_JAJEPX010000013.1"/>
</dbReference>
<feature type="region of interest" description="Disordered" evidence="1">
    <location>
        <begin position="172"/>
        <end position="191"/>
    </location>
</feature>
<dbReference type="EMBL" id="JAJEPX010000013">
    <property type="protein sequence ID" value="MCC2176683.1"/>
    <property type="molecule type" value="Genomic_DNA"/>
</dbReference>
<name>A0AAW4VZZ2_9FIRM</name>
<dbReference type="GeneID" id="98659917"/>
<reference evidence="2 3" key="1">
    <citation type="submission" date="2021-10" db="EMBL/GenBank/DDBJ databases">
        <title>Anaerobic single-cell dispensing facilitates the cultivation of human gut bacteria.</title>
        <authorList>
            <person name="Afrizal A."/>
        </authorList>
    </citation>
    <scope>NUCLEOTIDE SEQUENCE [LARGE SCALE GENOMIC DNA]</scope>
    <source>
        <strain evidence="2 3">CLA-AA-H270</strain>
    </source>
</reference>
<accession>A0AAW4VZZ2</accession>
<evidence type="ECO:0000313" key="3">
    <source>
        <dbReference type="Proteomes" id="UP001298753"/>
    </source>
</evidence>
<evidence type="ECO:0000256" key="1">
    <source>
        <dbReference type="SAM" id="MobiDB-lite"/>
    </source>
</evidence>
<keyword evidence="3" id="KW-1185">Reference proteome</keyword>
<comment type="caution">
    <text evidence="2">The sequence shown here is derived from an EMBL/GenBank/DDBJ whole genome shotgun (WGS) entry which is preliminary data.</text>
</comment>
<evidence type="ECO:0008006" key="4">
    <source>
        <dbReference type="Google" id="ProtNLM"/>
    </source>
</evidence>
<evidence type="ECO:0000313" key="2">
    <source>
        <dbReference type="EMBL" id="MCC2176683.1"/>
    </source>
</evidence>